<protein>
    <recommendedName>
        <fullName evidence="4">Transposase</fullName>
    </recommendedName>
</protein>
<gene>
    <name evidence="2" type="ORF">ANN_08003</name>
</gene>
<feature type="region of interest" description="Disordered" evidence="1">
    <location>
        <begin position="317"/>
        <end position="344"/>
    </location>
</feature>
<evidence type="ECO:0000256" key="1">
    <source>
        <dbReference type="SAM" id="MobiDB-lite"/>
    </source>
</evidence>
<evidence type="ECO:0008006" key="4">
    <source>
        <dbReference type="Google" id="ProtNLM"/>
    </source>
</evidence>
<evidence type="ECO:0000313" key="3">
    <source>
        <dbReference type="Proteomes" id="UP001148838"/>
    </source>
</evidence>
<dbReference type="Proteomes" id="UP001148838">
    <property type="component" value="Unassembled WGS sequence"/>
</dbReference>
<name>A0ABQ8T084_PERAM</name>
<comment type="caution">
    <text evidence="2">The sequence shown here is derived from an EMBL/GenBank/DDBJ whole genome shotgun (WGS) entry which is preliminary data.</text>
</comment>
<dbReference type="EMBL" id="JAJSOF020000017">
    <property type="protein sequence ID" value="KAJ4439874.1"/>
    <property type="molecule type" value="Genomic_DNA"/>
</dbReference>
<dbReference type="InterPro" id="IPR036397">
    <property type="entry name" value="RNaseH_sf"/>
</dbReference>
<reference evidence="2 3" key="1">
    <citation type="journal article" date="2022" name="Allergy">
        <title>Genome assembly and annotation of Periplaneta americana reveal a comprehensive cockroach allergen profile.</title>
        <authorList>
            <person name="Wang L."/>
            <person name="Xiong Q."/>
            <person name="Saelim N."/>
            <person name="Wang L."/>
            <person name="Nong W."/>
            <person name="Wan A.T."/>
            <person name="Shi M."/>
            <person name="Liu X."/>
            <person name="Cao Q."/>
            <person name="Hui J.H.L."/>
            <person name="Sookrung N."/>
            <person name="Leung T.F."/>
            <person name="Tungtrongchitr A."/>
            <person name="Tsui S.K.W."/>
        </authorList>
    </citation>
    <scope>NUCLEOTIDE SEQUENCE [LARGE SCALE GENOMIC DNA]</scope>
    <source>
        <strain evidence="2">PWHHKU_190912</strain>
    </source>
</reference>
<dbReference type="Gene3D" id="3.30.420.10">
    <property type="entry name" value="Ribonuclease H-like superfamily/Ribonuclease H"/>
    <property type="match status" value="1"/>
</dbReference>
<keyword evidence="3" id="KW-1185">Reference proteome</keyword>
<organism evidence="2 3">
    <name type="scientific">Periplaneta americana</name>
    <name type="common">American cockroach</name>
    <name type="synonym">Blatta americana</name>
    <dbReference type="NCBI Taxonomy" id="6978"/>
    <lineage>
        <taxon>Eukaryota</taxon>
        <taxon>Metazoa</taxon>
        <taxon>Ecdysozoa</taxon>
        <taxon>Arthropoda</taxon>
        <taxon>Hexapoda</taxon>
        <taxon>Insecta</taxon>
        <taxon>Pterygota</taxon>
        <taxon>Neoptera</taxon>
        <taxon>Polyneoptera</taxon>
        <taxon>Dictyoptera</taxon>
        <taxon>Blattodea</taxon>
        <taxon>Blattoidea</taxon>
        <taxon>Blattidae</taxon>
        <taxon>Blattinae</taxon>
        <taxon>Periplaneta</taxon>
    </lineage>
</organism>
<proteinExistence type="predicted"/>
<sequence>MFFGGEVSWGEIKRDGVHIGPTLTSLGHQQGQCYVLLSQCSFQMKWKHESWCRYALSKWKGAISAREFEWGRMVGLREPDLSYRDILARTERAAMTMMHVWNQCIKEGRMQRRKGSGPRNVTTDWDDCHLVRMAVIDGSASSSVESTLEYCNRNHQCLTLQWARECRHWHAEWQNVVFSDESHFNLSYNDGCIHVRCYRGECNLRACIVEWHSRQTRSVMVWGAIGYNMQSHLLHIQGNLNSNCYIWEVLEPEVLPLLQATPHAIFQQDKARPHVARIVQAFFEERQQTCHTSAAIAAPRVESLSGPARRTAVWLGDKTSPGQTVGGERVGSRPQSHDAAGCGQSASWRAEAIMRVPTSENGNKLA</sequence>
<accession>A0ABQ8T084</accession>
<evidence type="ECO:0000313" key="2">
    <source>
        <dbReference type="EMBL" id="KAJ4439874.1"/>
    </source>
</evidence>